<name>A0A9W6ST62_9ACTN</name>
<accession>A0A9W6ST62</accession>
<evidence type="ECO:0000313" key="3">
    <source>
        <dbReference type="EMBL" id="GLZ81504.1"/>
    </source>
</evidence>
<dbReference type="PANTHER" id="PTHR35861">
    <property type="match status" value="1"/>
</dbReference>
<gene>
    <name evidence="3" type="ORF">Afil01_63110</name>
</gene>
<dbReference type="Gene3D" id="3.40.50.11780">
    <property type="match status" value="2"/>
</dbReference>
<dbReference type="Proteomes" id="UP001165079">
    <property type="component" value="Unassembled WGS sequence"/>
</dbReference>
<comment type="similarity">
    <text evidence="1">Belongs to the myoviridae tail sheath protein family.</text>
</comment>
<proteinExistence type="inferred from homology"/>
<dbReference type="Pfam" id="PF17482">
    <property type="entry name" value="Phage_sheath_1C"/>
    <property type="match status" value="1"/>
</dbReference>
<evidence type="ECO:0000256" key="1">
    <source>
        <dbReference type="ARBA" id="ARBA00008005"/>
    </source>
</evidence>
<organism evidence="3 4">
    <name type="scientific">Actinorhabdospora filicis</name>
    <dbReference type="NCBI Taxonomy" id="1785913"/>
    <lineage>
        <taxon>Bacteria</taxon>
        <taxon>Bacillati</taxon>
        <taxon>Actinomycetota</taxon>
        <taxon>Actinomycetes</taxon>
        <taxon>Micromonosporales</taxon>
        <taxon>Micromonosporaceae</taxon>
        <taxon>Actinorhabdospora</taxon>
    </lineage>
</organism>
<dbReference type="AlphaFoldDB" id="A0A9W6ST62"/>
<keyword evidence="4" id="KW-1185">Reference proteome</keyword>
<reference evidence="3" key="1">
    <citation type="submission" date="2023-03" db="EMBL/GenBank/DDBJ databases">
        <title>Actinorhabdospora filicis NBRC 111898.</title>
        <authorList>
            <person name="Ichikawa N."/>
            <person name="Sato H."/>
            <person name="Tonouchi N."/>
        </authorList>
    </citation>
    <scope>NUCLEOTIDE SEQUENCE</scope>
    <source>
        <strain evidence="3">NBRC 111898</strain>
    </source>
</reference>
<dbReference type="InterPro" id="IPR052042">
    <property type="entry name" value="Tail_sheath_structural"/>
</dbReference>
<evidence type="ECO:0000313" key="4">
    <source>
        <dbReference type="Proteomes" id="UP001165079"/>
    </source>
</evidence>
<feature type="domain" description="Tail sheath protein C-terminal" evidence="2">
    <location>
        <begin position="547"/>
        <end position="651"/>
    </location>
</feature>
<evidence type="ECO:0000259" key="2">
    <source>
        <dbReference type="Pfam" id="PF17482"/>
    </source>
</evidence>
<dbReference type="RefSeq" id="WP_285666983.1">
    <property type="nucleotide sequence ID" value="NZ_BSTX01000006.1"/>
</dbReference>
<comment type="caution">
    <text evidence="3">The sequence shown here is derived from an EMBL/GenBank/DDBJ whole genome shotgun (WGS) entry which is preliminary data.</text>
</comment>
<protein>
    <recommendedName>
        <fullName evidence="2">Tail sheath protein C-terminal domain-containing protein</fullName>
    </recommendedName>
</protein>
<dbReference type="InterPro" id="IPR020287">
    <property type="entry name" value="Tail_sheath_C"/>
</dbReference>
<dbReference type="PANTHER" id="PTHR35861:SF1">
    <property type="entry name" value="PHAGE TAIL SHEATH PROTEIN"/>
    <property type="match status" value="1"/>
</dbReference>
<dbReference type="EMBL" id="BSTX01000006">
    <property type="protein sequence ID" value="GLZ81504.1"/>
    <property type="molecule type" value="Genomic_DNA"/>
</dbReference>
<sequence length="659" mass="69185">MAIAPTYPGVYIEEMPSGTRTIVGVASSIAAFVGYTARGLDHRPIRVQSFADFQRAFGGLNAESELGYAVQQFYLNGGTDAFVVRVPKNDAVAASVELKDAVDGSPNVVLTARALSKGAWANLVRLSVDYDGLTGDNKAFNLTVTDLATGAAERFAGVTMNRTRRNFVETVVNDESRGSQMIAVTAAAGSPARPVETGTSGGDVSLGAFANDKDYSVKVSADVPGAPLTNLNVKVIDKGEVLPASVAGLAALLERKLNLGLGSALPGARVTVRPSANGKGLRVAANFDPAVLPNALDAALTFTAGTPDDVLGALKLGGAVKPNVGGYLLGKGRAVLAQGAAVAGVDGVALPTSADLIGDQAAYTGIHALRKTDLFNILSIPDATRAQPGNQFALDSTVDPNAIFAAAQALCAERRAVLIVDPPPDVRDPRSALDWISSGLTAKGPDAAAYFPRVRVPDPLDDYQLRSLAPSGTVAGLWARTDAARGVWKAPAGVDARLANVAGLVYRLGDAENGQLNPLGLNCLRTLPVYGTVSWGARTLEGADAQASQWKYLPVRRLAKVIEESVYRGTQWAVFEPNDEPLWSQLRLNLTSYMHGLFRQGAFQGATPREAYLVKCDAQTTTQDDIDRGIVNVVVGFAPLKPAEFVIIRIQQLAGQTQS</sequence>